<dbReference type="Proteomes" id="UP000774617">
    <property type="component" value="Unassembled WGS sequence"/>
</dbReference>
<comment type="caution">
    <text evidence="2">The sequence shown here is derived from an EMBL/GenBank/DDBJ whole genome shotgun (WGS) entry which is preliminary data.</text>
</comment>
<evidence type="ECO:0000313" key="2">
    <source>
        <dbReference type="EMBL" id="KAH7034307.1"/>
    </source>
</evidence>
<proteinExistence type="predicted"/>
<dbReference type="EMBL" id="JAGTJR010000037">
    <property type="protein sequence ID" value="KAH7034307.1"/>
    <property type="molecule type" value="Genomic_DNA"/>
</dbReference>
<dbReference type="PANTHER" id="PTHR37852">
    <property type="entry name" value="YALI0B21208P"/>
    <property type="match status" value="1"/>
</dbReference>
<evidence type="ECO:0000313" key="3">
    <source>
        <dbReference type="Proteomes" id="UP000774617"/>
    </source>
</evidence>
<dbReference type="PANTHER" id="PTHR37852:SF1">
    <property type="entry name" value="HIG1 DOMAIN-CONTAINING PROTEIN"/>
    <property type="match status" value="1"/>
</dbReference>
<evidence type="ECO:0000256" key="1">
    <source>
        <dbReference type="SAM" id="MobiDB-lite"/>
    </source>
</evidence>
<feature type="compositionally biased region" description="Pro residues" evidence="1">
    <location>
        <begin position="26"/>
        <end position="40"/>
    </location>
</feature>
<accession>A0ABQ8G0V7</accession>
<evidence type="ECO:0008006" key="4">
    <source>
        <dbReference type="Google" id="ProtNLM"/>
    </source>
</evidence>
<sequence length="253" mass="27675">MGLWKNPFGTSSSESKDEPDHEAQSIPPPPPPPLPSPATSPPIEIAPAPPSRFDHARLSTPFEIRTVLAGTIAFFSGTALGMAHGSQAAGLRYRAENAHRLPTDATGWYLYHKSKNYHAMLGGVREGLRMGVKLSVWVSGFFMCEEAIDRARGLGDSRGDFGSTVVAGLGTAGAWSLWNRFPPITIARTARMGLAVGLGYGLLQDAVTLLRGQRLSYIEYFRNLPRRFEDRRQRNVQKALARCGNSDDNTQHT</sequence>
<organism evidence="2 3">
    <name type="scientific">Macrophomina phaseolina</name>
    <dbReference type="NCBI Taxonomy" id="35725"/>
    <lineage>
        <taxon>Eukaryota</taxon>
        <taxon>Fungi</taxon>
        <taxon>Dikarya</taxon>
        <taxon>Ascomycota</taxon>
        <taxon>Pezizomycotina</taxon>
        <taxon>Dothideomycetes</taxon>
        <taxon>Dothideomycetes incertae sedis</taxon>
        <taxon>Botryosphaeriales</taxon>
        <taxon>Botryosphaeriaceae</taxon>
        <taxon>Macrophomina</taxon>
    </lineage>
</organism>
<feature type="compositionally biased region" description="Basic and acidic residues" evidence="1">
    <location>
        <begin position="14"/>
        <end position="23"/>
    </location>
</feature>
<gene>
    <name evidence="2" type="ORF">B0J12DRAFT_276270</name>
</gene>
<keyword evidence="3" id="KW-1185">Reference proteome</keyword>
<name>A0ABQ8G0V7_9PEZI</name>
<feature type="region of interest" description="Disordered" evidence="1">
    <location>
        <begin position="1"/>
        <end position="50"/>
    </location>
</feature>
<reference evidence="2 3" key="1">
    <citation type="journal article" date="2021" name="Nat. Commun.">
        <title>Genetic determinants of endophytism in the Arabidopsis root mycobiome.</title>
        <authorList>
            <person name="Mesny F."/>
            <person name="Miyauchi S."/>
            <person name="Thiergart T."/>
            <person name="Pickel B."/>
            <person name="Atanasova L."/>
            <person name="Karlsson M."/>
            <person name="Huettel B."/>
            <person name="Barry K.W."/>
            <person name="Haridas S."/>
            <person name="Chen C."/>
            <person name="Bauer D."/>
            <person name="Andreopoulos W."/>
            <person name="Pangilinan J."/>
            <person name="LaButti K."/>
            <person name="Riley R."/>
            <person name="Lipzen A."/>
            <person name="Clum A."/>
            <person name="Drula E."/>
            <person name="Henrissat B."/>
            <person name="Kohler A."/>
            <person name="Grigoriev I.V."/>
            <person name="Martin F.M."/>
            <person name="Hacquard S."/>
        </authorList>
    </citation>
    <scope>NUCLEOTIDE SEQUENCE [LARGE SCALE GENOMIC DNA]</scope>
    <source>
        <strain evidence="2 3">MPI-SDFR-AT-0080</strain>
    </source>
</reference>
<protein>
    <recommendedName>
        <fullName evidence="4">Mitochondrial inner membrane translocase subunit Tim17/Tim22/Tim23/peroxisomal protein PMP24</fullName>
    </recommendedName>
</protein>